<dbReference type="CDD" id="cd08892">
    <property type="entry name" value="SRPBCC_Aha1"/>
    <property type="match status" value="1"/>
</dbReference>
<dbReference type="SUPFAM" id="SSF52047">
    <property type="entry name" value="RNI-like"/>
    <property type="match status" value="1"/>
</dbReference>
<dbReference type="Proteomes" id="UP000245119">
    <property type="component" value="Linkage Group LG8"/>
</dbReference>
<accession>A0A2T7NYN0</accession>
<dbReference type="InterPro" id="IPR013538">
    <property type="entry name" value="ASHA1/2-like_C"/>
</dbReference>
<evidence type="ECO:0000313" key="3">
    <source>
        <dbReference type="EMBL" id="PVD26287.1"/>
    </source>
</evidence>
<dbReference type="SUPFAM" id="SSF55961">
    <property type="entry name" value="Bet v1-like"/>
    <property type="match status" value="1"/>
</dbReference>
<comment type="similarity">
    <text evidence="1">Belongs to the AHA1 family.</text>
</comment>
<evidence type="ECO:0000313" key="4">
    <source>
        <dbReference type="Proteomes" id="UP000245119"/>
    </source>
</evidence>
<sequence>MCFRVDEERVKEVGPDRACAEWLLRSGARVKWMGMEYWHTDYNSLPPSNFDRYKIEEIDATGSSIMGIGFPHLKGLRHVRRIILHDCRYLYDDALEYLPLVKDTLQYLQLSNCGDITNRGLVPLTQLSNLKQLILFQLPEVRNRQEAEWMLQKACPIVKVEKDATGWSRDKLKDLFVGLKIENEKGKLTDSQKKIKGKFEIPNLSEENEPSEIDNTAKAEMNKVVQTSTGTSGSSAGVRIPTTTVTMKEKFKCTLADLYRALTVKGLVQVYCGSDIVFEPAKGERFVLMGGNITGEFIDLIPEKKLSMRWRMKTWPDEHYSVVTIELEEADDCTRLTLKQTGIPAGEVDRTKEGWQLNFWQRIKQAFGFEARLY</sequence>
<gene>
    <name evidence="3" type="ORF">C0Q70_13957</name>
</gene>
<dbReference type="Gene3D" id="3.80.10.10">
    <property type="entry name" value="Ribonuclease Inhibitor"/>
    <property type="match status" value="1"/>
</dbReference>
<reference evidence="3 4" key="1">
    <citation type="submission" date="2018-04" db="EMBL/GenBank/DDBJ databases">
        <title>The genome of golden apple snail Pomacea canaliculata provides insight into stress tolerance and invasive adaptation.</title>
        <authorList>
            <person name="Liu C."/>
            <person name="Liu B."/>
            <person name="Ren Y."/>
            <person name="Zhang Y."/>
            <person name="Wang H."/>
            <person name="Li S."/>
            <person name="Jiang F."/>
            <person name="Yin L."/>
            <person name="Zhang G."/>
            <person name="Qian W."/>
            <person name="Fan W."/>
        </authorList>
    </citation>
    <scope>NUCLEOTIDE SEQUENCE [LARGE SCALE GENOMIC DNA]</scope>
    <source>
        <strain evidence="3">SZHN2017</strain>
        <tissue evidence="3">Muscle</tissue>
    </source>
</reference>
<keyword evidence="4" id="KW-1185">Reference proteome</keyword>
<dbReference type="InterPro" id="IPR032675">
    <property type="entry name" value="LRR_dom_sf"/>
</dbReference>
<dbReference type="InterPro" id="IPR023393">
    <property type="entry name" value="START-like_dom_sf"/>
</dbReference>
<evidence type="ECO:0000256" key="1">
    <source>
        <dbReference type="ARBA" id="ARBA00006817"/>
    </source>
</evidence>
<comment type="caution">
    <text evidence="3">The sequence shown here is derived from an EMBL/GenBank/DDBJ whole genome shotgun (WGS) entry which is preliminary data.</text>
</comment>
<dbReference type="EMBL" id="PZQS01000008">
    <property type="protein sequence ID" value="PVD26287.1"/>
    <property type="molecule type" value="Genomic_DNA"/>
</dbReference>
<dbReference type="OrthoDB" id="567237at2759"/>
<dbReference type="InterPro" id="IPR036338">
    <property type="entry name" value="Aha1"/>
</dbReference>
<dbReference type="SUPFAM" id="SSF103111">
    <property type="entry name" value="Activator of Hsp90 ATPase, Aha1"/>
    <property type="match status" value="1"/>
</dbReference>
<protein>
    <recommendedName>
        <fullName evidence="2">Activator of Hsp90 ATPase homologue 1/2-like C-terminal domain-containing protein</fullName>
    </recommendedName>
</protein>
<proteinExistence type="inferred from homology"/>
<dbReference type="AlphaFoldDB" id="A0A2T7NYN0"/>
<dbReference type="Pfam" id="PF08327">
    <property type="entry name" value="AHSA1"/>
    <property type="match status" value="1"/>
</dbReference>
<organism evidence="3 4">
    <name type="scientific">Pomacea canaliculata</name>
    <name type="common">Golden apple snail</name>
    <dbReference type="NCBI Taxonomy" id="400727"/>
    <lineage>
        <taxon>Eukaryota</taxon>
        <taxon>Metazoa</taxon>
        <taxon>Spiralia</taxon>
        <taxon>Lophotrochozoa</taxon>
        <taxon>Mollusca</taxon>
        <taxon>Gastropoda</taxon>
        <taxon>Caenogastropoda</taxon>
        <taxon>Architaenioglossa</taxon>
        <taxon>Ampullarioidea</taxon>
        <taxon>Ampullariidae</taxon>
        <taxon>Pomacea</taxon>
    </lineage>
</organism>
<evidence type="ECO:0000259" key="2">
    <source>
        <dbReference type="Pfam" id="PF08327"/>
    </source>
</evidence>
<dbReference type="STRING" id="400727.A0A2T7NYN0"/>
<dbReference type="Gene3D" id="3.30.530.20">
    <property type="match status" value="1"/>
</dbReference>
<feature type="domain" description="Activator of Hsp90 ATPase homologue 1/2-like C-terminal" evidence="2">
    <location>
        <begin position="253"/>
        <end position="367"/>
    </location>
</feature>
<name>A0A2T7NYN0_POMCA</name>